<accession>A0ABT9EZG2</accession>
<dbReference type="Proteomes" id="UP001177341">
    <property type="component" value="Unassembled WGS sequence"/>
</dbReference>
<comment type="caution">
    <text evidence="1">The sequence shown here is derived from an EMBL/GenBank/DDBJ whole genome shotgun (WGS) entry which is preliminary data.</text>
</comment>
<gene>
    <name evidence="1" type="ORF">Q8W30_17420</name>
</gene>
<reference evidence="1" key="1">
    <citation type="submission" date="2023-07" db="EMBL/GenBank/DDBJ databases">
        <title>Genome content predicts the carbon catabolic preferences of heterotrophic bacteria.</title>
        <authorList>
            <person name="Gralka M."/>
        </authorList>
    </citation>
    <scope>NUCLEOTIDE SEQUENCE</scope>
    <source>
        <strain evidence="1">5G01</strain>
    </source>
</reference>
<protein>
    <recommendedName>
        <fullName evidence="3">DUF4440 domain-containing protein</fullName>
    </recommendedName>
</protein>
<evidence type="ECO:0000313" key="2">
    <source>
        <dbReference type="Proteomes" id="UP001177341"/>
    </source>
</evidence>
<proteinExistence type="predicted"/>
<name>A0ABT9EZG2_9GAMM</name>
<organism evidence="1 2">
    <name type="scientific">Neptunomonas phycophila</name>
    <dbReference type="NCBI Taxonomy" id="1572645"/>
    <lineage>
        <taxon>Bacteria</taxon>
        <taxon>Pseudomonadati</taxon>
        <taxon>Pseudomonadota</taxon>
        <taxon>Gammaproteobacteria</taxon>
        <taxon>Oceanospirillales</taxon>
        <taxon>Oceanospirillaceae</taxon>
        <taxon>Neptunomonas</taxon>
    </lineage>
</organism>
<sequence length="110" mass="12938">MLSNQEIKLVEQLIRLHDGKNYSVLQDMSIPPNDPDDEATVTEDMYIKMCDDIERDMGDIESIEPIDVLVRHDSKLTLWKVKYRKSEFKAFWGISFDSNTLKIQDVMVQW</sequence>
<evidence type="ECO:0008006" key="3">
    <source>
        <dbReference type="Google" id="ProtNLM"/>
    </source>
</evidence>
<keyword evidence="2" id="KW-1185">Reference proteome</keyword>
<evidence type="ECO:0000313" key="1">
    <source>
        <dbReference type="EMBL" id="MDP2524347.1"/>
    </source>
</evidence>
<dbReference type="EMBL" id="JAUYVO010000019">
    <property type="protein sequence ID" value="MDP2524347.1"/>
    <property type="molecule type" value="Genomic_DNA"/>
</dbReference>
<dbReference type="RefSeq" id="WP_305451234.1">
    <property type="nucleotide sequence ID" value="NZ_JAUYVO010000019.1"/>
</dbReference>